<evidence type="ECO:0000256" key="1">
    <source>
        <dbReference type="ARBA" id="ARBA00004236"/>
    </source>
</evidence>
<keyword evidence="9 10" id="KW-0472">Membrane</keyword>
<dbReference type="GO" id="GO:0005886">
    <property type="term" value="C:plasma membrane"/>
    <property type="evidence" value="ECO:0007669"/>
    <property type="project" value="UniProtKB-SubCell"/>
</dbReference>
<dbReference type="InterPro" id="IPR047272">
    <property type="entry name" value="S49_SppA_C"/>
</dbReference>
<evidence type="ECO:0000313" key="13">
    <source>
        <dbReference type="EMBL" id="QCI21584.1"/>
    </source>
</evidence>
<feature type="domain" description="Peptidase S49" evidence="11">
    <location>
        <begin position="163"/>
        <end position="309"/>
    </location>
</feature>
<evidence type="ECO:0000256" key="2">
    <source>
        <dbReference type="ARBA" id="ARBA00008683"/>
    </source>
</evidence>
<protein>
    <submittedName>
        <fullName evidence="13">Protease SohB</fullName>
    </submittedName>
</protein>
<dbReference type="NCBIfam" id="NF008745">
    <property type="entry name" value="PRK11778.1"/>
    <property type="match status" value="1"/>
</dbReference>
<keyword evidence="6" id="KW-0378">Hydrolase</keyword>
<keyword evidence="7" id="KW-0720">Serine protease</keyword>
<reference evidence="13 14" key="2">
    <citation type="submission" date="2019-05" db="EMBL/GenBank/DDBJ databases">
        <title>Genome evolution of the obligate endosymbiont Buchnera aphidicola.</title>
        <authorList>
            <person name="Moran N.A."/>
        </authorList>
    </citation>
    <scope>NUCLEOTIDE SEQUENCE [LARGE SCALE GENOMIC DNA]</scope>
    <source>
        <strain evidence="13 14">Hta</strain>
    </source>
</reference>
<dbReference type="InterPro" id="IPR029045">
    <property type="entry name" value="ClpP/crotonase-like_dom_sf"/>
</dbReference>
<evidence type="ECO:0000256" key="7">
    <source>
        <dbReference type="ARBA" id="ARBA00022825"/>
    </source>
</evidence>
<accession>A0A4D6Y5B5</accession>
<evidence type="ECO:0000256" key="4">
    <source>
        <dbReference type="ARBA" id="ARBA00022670"/>
    </source>
</evidence>
<evidence type="ECO:0000256" key="6">
    <source>
        <dbReference type="ARBA" id="ARBA00022801"/>
    </source>
</evidence>
<evidence type="ECO:0000256" key="3">
    <source>
        <dbReference type="ARBA" id="ARBA00022475"/>
    </source>
</evidence>
<evidence type="ECO:0000256" key="5">
    <source>
        <dbReference type="ARBA" id="ARBA00022692"/>
    </source>
</evidence>
<feature type="transmembrane region" description="Helical" evidence="10">
    <location>
        <begin position="6"/>
        <end position="29"/>
    </location>
</feature>
<keyword evidence="5 10" id="KW-0812">Transmembrane</keyword>
<dbReference type="InterPro" id="IPR013703">
    <property type="entry name" value="Peptidase_S49_N_proteobac"/>
</dbReference>
<evidence type="ECO:0000313" key="14">
    <source>
        <dbReference type="Proteomes" id="UP000298773"/>
    </source>
</evidence>
<sequence>MNLFINYGLFLAKVITFFIVGAIIIIFSFKISKRKKNSRSHLKITLLENNYKDIQQQILLSTMNDIERKTWLKQAKKHNKKITKNIRQEISNNKEVYFKKKKKILYVIDFNGGVYANEVIGLRKEISAILSVARPKDEVLLRLESSGGVVHGYGLAAAQLNRLRQRGIRLTICIDKVAASGGYMMASVADYIISAPFAIIGSIGVVAQIPNFNKLLKKCFIDIELHTAGDYKRTLTVLGNNTDATRKKFCEELNTTHELFKRFVKEMRPCLDIESVANGEHWFGTIALEKKLVDEINTSDSILISKMKEYTLLNVQYVYSKTMLERFASSIIENISKNLLKMFFYKKQL</sequence>
<organism evidence="13 14">
    <name type="scientific">Buchnera aphidicola</name>
    <name type="common">Hyadaphis tataricae</name>
    <dbReference type="NCBI Taxonomy" id="1241859"/>
    <lineage>
        <taxon>Bacteria</taxon>
        <taxon>Pseudomonadati</taxon>
        <taxon>Pseudomonadota</taxon>
        <taxon>Gammaproteobacteria</taxon>
        <taxon>Enterobacterales</taxon>
        <taxon>Erwiniaceae</taxon>
        <taxon>Buchnera</taxon>
    </lineage>
</organism>
<dbReference type="GO" id="GO:0006508">
    <property type="term" value="P:proteolysis"/>
    <property type="evidence" value="ECO:0007669"/>
    <property type="project" value="UniProtKB-KW"/>
</dbReference>
<dbReference type="AlphaFoldDB" id="A0A4D6Y5B5"/>
<dbReference type="EMBL" id="CP034873">
    <property type="protein sequence ID" value="QCI21584.1"/>
    <property type="molecule type" value="Genomic_DNA"/>
</dbReference>
<evidence type="ECO:0000259" key="12">
    <source>
        <dbReference type="Pfam" id="PF08496"/>
    </source>
</evidence>
<name>A0A4D6Y5B5_9GAMM</name>
<evidence type="ECO:0000256" key="9">
    <source>
        <dbReference type="ARBA" id="ARBA00023136"/>
    </source>
</evidence>
<evidence type="ECO:0000256" key="8">
    <source>
        <dbReference type="ARBA" id="ARBA00022989"/>
    </source>
</evidence>
<dbReference type="OrthoDB" id="5614232at2"/>
<dbReference type="CDD" id="cd07023">
    <property type="entry name" value="S49_Sppa_N_C"/>
    <property type="match status" value="1"/>
</dbReference>
<feature type="domain" description="Peptidase S49 N-terminal proteobacteria" evidence="12">
    <location>
        <begin position="3"/>
        <end position="160"/>
    </location>
</feature>
<dbReference type="Proteomes" id="UP000298773">
    <property type="component" value="Chromosome"/>
</dbReference>
<dbReference type="SUPFAM" id="SSF52096">
    <property type="entry name" value="ClpP/crotonase"/>
    <property type="match status" value="1"/>
</dbReference>
<comment type="similarity">
    <text evidence="2">Belongs to the peptidase S49 family.</text>
</comment>
<dbReference type="Gene3D" id="3.90.226.10">
    <property type="entry name" value="2-enoyl-CoA Hydratase, Chain A, domain 1"/>
    <property type="match status" value="1"/>
</dbReference>
<dbReference type="PANTHER" id="PTHR42987:SF4">
    <property type="entry name" value="PROTEASE SOHB-RELATED"/>
    <property type="match status" value="1"/>
</dbReference>
<dbReference type="InterPro" id="IPR002142">
    <property type="entry name" value="Peptidase_S49"/>
</dbReference>
<proteinExistence type="inferred from homology"/>
<evidence type="ECO:0000256" key="10">
    <source>
        <dbReference type="SAM" id="Phobius"/>
    </source>
</evidence>
<evidence type="ECO:0000259" key="11">
    <source>
        <dbReference type="Pfam" id="PF01343"/>
    </source>
</evidence>
<reference evidence="13 14" key="1">
    <citation type="submission" date="2018-12" db="EMBL/GenBank/DDBJ databases">
        <authorList>
            <person name="Chong R.A."/>
        </authorList>
    </citation>
    <scope>NUCLEOTIDE SEQUENCE [LARGE SCALE GENOMIC DNA]</scope>
    <source>
        <strain evidence="13 14">Hta</strain>
    </source>
</reference>
<keyword evidence="8 10" id="KW-1133">Transmembrane helix</keyword>
<comment type="subcellular location">
    <subcellularLocation>
        <location evidence="1">Cell membrane</location>
    </subcellularLocation>
</comment>
<keyword evidence="4 13" id="KW-0645">Protease</keyword>
<dbReference type="Pfam" id="PF01343">
    <property type="entry name" value="Peptidase_S49"/>
    <property type="match status" value="1"/>
</dbReference>
<dbReference type="RefSeq" id="WP_158356554.1">
    <property type="nucleotide sequence ID" value="NZ_CP034873.1"/>
</dbReference>
<keyword evidence="3" id="KW-1003">Cell membrane</keyword>
<gene>
    <name evidence="13" type="primary">sohB</name>
    <name evidence="13" type="ORF">D9V69_01400</name>
</gene>
<dbReference type="GO" id="GO:0004252">
    <property type="term" value="F:serine-type endopeptidase activity"/>
    <property type="evidence" value="ECO:0007669"/>
    <property type="project" value="InterPro"/>
</dbReference>
<dbReference type="Pfam" id="PF08496">
    <property type="entry name" value="Peptidase_S49_N"/>
    <property type="match status" value="1"/>
</dbReference>
<dbReference type="PANTHER" id="PTHR42987">
    <property type="entry name" value="PEPTIDASE S49"/>
    <property type="match status" value="1"/>
</dbReference>
<dbReference type="Gene3D" id="6.20.330.10">
    <property type="match status" value="1"/>
</dbReference>